<comment type="subcellular location">
    <subcellularLocation>
        <location evidence="1">Cell membrane</location>
        <topology evidence="1">Multi-pass membrane protein</topology>
    </subcellularLocation>
</comment>
<keyword evidence="3 6" id="KW-0812">Transmembrane</keyword>
<evidence type="ECO:0000256" key="3">
    <source>
        <dbReference type="ARBA" id="ARBA00022692"/>
    </source>
</evidence>
<dbReference type="GO" id="GO:0005886">
    <property type="term" value="C:plasma membrane"/>
    <property type="evidence" value="ECO:0007669"/>
    <property type="project" value="UniProtKB-SubCell"/>
</dbReference>
<evidence type="ECO:0000256" key="6">
    <source>
        <dbReference type="SAM" id="Phobius"/>
    </source>
</evidence>
<name>A0A7W3ZCU6_9PSEU</name>
<protein>
    <submittedName>
        <fullName evidence="8">DUF4040 domain-containing protein</fullName>
    </submittedName>
</protein>
<keyword evidence="2" id="KW-1003">Cell membrane</keyword>
<keyword evidence="9" id="KW-1185">Reference proteome</keyword>
<evidence type="ECO:0000256" key="1">
    <source>
        <dbReference type="ARBA" id="ARBA00004651"/>
    </source>
</evidence>
<dbReference type="InterPro" id="IPR025383">
    <property type="entry name" value="MrpA_C/MbhD"/>
</dbReference>
<comment type="caution">
    <text evidence="8">The sequence shown here is derived from an EMBL/GenBank/DDBJ whole genome shotgun (WGS) entry which is preliminary data.</text>
</comment>
<evidence type="ECO:0000313" key="8">
    <source>
        <dbReference type="EMBL" id="MBB1156194.1"/>
    </source>
</evidence>
<keyword evidence="4 6" id="KW-1133">Transmembrane helix</keyword>
<dbReference type="RefSeq" id="WP_182893149.1">
    <property type="nucleotide sequence ID" value="NZ_JACGZW010000008.1"/>
</dbReference>
<evidence type="ECO:0000256" key="2">
    <source>
        <dbReference type="ARBA" id="ARBA00022475"/>
    </source>
</evidence>
<feature type="transmembrane region" description="Helical" evidence="6">
    <location>
        <begin position="54"/>
        <end position="72"/>
    </location>
</feature>
<dbReference type="Proteomes" id="UP000526734">
    <property type="component" value="Unassembled WGS sequence"/>
</dbReference>
<dbReference type="Pfam" id="PF13244">
    <property type="entry name" value="MbhD"/>
    <property type="match status" value="1"/>
</dbReference>
<keyword evidence="5 6" id="KW-0472">Membrane</keyword>
<organism evidence="8 9">
    <name type="scientific">Amycolatopsis dendrobii</name>
    <dbReference type="NCBI Taxonomy" id="2760662"/>
    <lineage>
        <taxon>Bacteria</taxon>
        <taxon>Bacillati</taxon>
        <taxon>Actinomycetota</taxon>
        <taxon>Actinomycetes</taxon>
        <taxon>Pseudonocardiales</taxon>
        <taxon>Pseudonocardiaceae</taxon>
        <taxon>Amycolatopsis</taxon>
    </lineage>
</organism>
<proteinExistence type="predicted"/>
<accession>A0A7W3ZCU6</accession>
<sequence length="78" mass="8058">MSAAVLLVALALVAVAGFAVVATHDPKRQASTLTVFSLCLTVLFVVFQAPDVALSELAVGAAIVPLLVLLTLRKTGKR</sequence>
<evidence type="ECO:0000256" key="4">
    <source>
        <dbReference type="ARBA" id="ARBA00022989"/>
    </source>
</evidence>
<reference evidence="8 9" key="1">
    <citation type="submission" date="2020-08" db="EMBL/GenBank/DDBJ databases">
        <title>Amycolatopsis sp. nov. DR6-1 isolated from Dendrobium heterocarpum.</title>
        <authorList>
            <person name="Tedsree N."/>
            <person name="Kuncharoen N."/>
            <person name="Likhitwitayawuid K."/>
            <person name="Tanasupawat S."/>
        </authorList>
    </citation>
    <scope>NUCLEOTIDE SEQUENCE [LARGE SCALE GENOMIC DNA]</scope>
    <source>
        <strain evidence="8 9">DR6-1</strain>
    </source>
</reference>
<feature type="domain" description="MrpA C-terminal/MbhD" evidence="7">
    <location>
        <begin position="11"/>
        <end position="76"/>
    </location>
</feature>
<evidence type="ECO:0000259" key="7">
    <source>
        <dbReference type="Pfam" id="PF13244"/>
    </source>
</evidence>
<evidence type="ECO:0000256" key="5">
    <source>
        <dbReference type="ARBA" id="ARBA00023136"/>
    </source>
</evidence>
<dbReference type="EMBL" id="JACGZW010000008">
    <property type="protein sequence ID" value="MBB1156194.1"/>
    <property type="molecule type" value="Genomic_DNA"/>
</dbReference>
<evidence type="ECO:0000313" key="9">
    <source>
        <dbReference type="Proteomes" id="UP000526734"/>
    </source>
</evidence>
<gene>
    <name evidence="8" type="ORF">H4281_23850</name>
</gene>
<dbReference type="AlphaFoldDB" id="A0A7W3ZCU6"/>
<feature type="transmembrane region" description="Helical" evidence="6">
    <location>
        <begin position="29"/>
        <end position="47"/>
    </location>
</feature>